<dbReference type="InterPro" id="IPR036844">
    <property type="entry name" value="Hint_dom_sf"/>
</dbReference>
<proteinExistence type="predicted"/>
<evidence type="ECO:0000259" key="1">
    <source>
        <dbReference type="Pfam" id="PF13403"/>
    </source>
</evidence>
<protein>
    <recommendedName>
        <fullName evidence="1">Hedgehog/Intein (Hint) domain-containing protein</fullName>
    </recommendedName>
</protein>
<name>A0A6C0BA72_9ZZZZ</name>
<evidence type="ECO:0000313" key="2">
    <source>
        <dbReference type="EMBL" id="QHS89155.1"/>
    </source>
</evidence>
<organism evidence="2">
    <name type="scientific">viral metagenome</name>
    <dbReference type="NCBI Taxonomy" id="1070528"/>
    <lineage>
        <taxon>unclassified sequences</taxon>
        <taxon>metagenomes</taxon>
        <taxon>organismal metagenomes</taxon>
    </lineage>
</organism>
<feature type="domain" description="Hedgehog/Intein (Hint)" evidence="1">
    <location>
        <begin position="235"/>
        <end position="377"/>
    </location>
</feature>
<dbReference type="Gene3D" id="2.170.16.10">
    <property type="entry name" value="Hedgehog/Intein (Hint) domain"/>
    <property type="match status" value="1"/>
</dbReference>
<reference evidence="2" key="1">
    <citation type="journal article" date="2020" name="Nature">
        <title>Giant virus diversity and host interactions through global metagenomics.</title>
        <authorList>
            <person name="Schulz F."/>
            <person name="Roux S."/>
            <person name="Paez-Espino D."/>
            <person name="Jungbluth S."/>
            <person name="Walsh D.A."/>
            <person name="Denef V.J."/>
            <person name="McMahon K.D."/>
            <person name="Konstantinidis K.T."/>
            <person name="Eloe-Fadrosh E.A."/>
            <person name="Kyrpides N.C."/>
            <person name="Woyke T."/>
        </authorList>
    </citation>
    <scope>NUCLEOTIDE SEQUENCE</scope>
    <source>
        <strain evidence="2">GVMAG-M-3300010158-59</strain>
    </source>
</reference>
<dbReference type="SUPFAM" id="SSF51294">
    <property type="entry name" value="Hedgehog/intein (Hint) domain"/>
    <property type="match status" value="1"/>
</dbReference>
<dbReference type="InterPro" id="IPR028992">
    <property type="entry name" value="Hedgehog/Intein_dom"/>
</dbReference>
<sequence length="386" mass="41219">MATLASYSTLKQYVILATNPITTIGTTTVTTATPTPLYGSSLISTGIIDVIGATLNNNNAAQAQTELGLLTTAISNLSYPNTIPASITSNITFTSTIVNSGNYIFSAPTGTPFNQVGVTNNAGPTLTFDGPGNFYIYADEATTGSAGILFLNFTMSLINGALASNIYWYASGTNSAISDLNRSSVLGSGLSGIFISGSAITINNSGSVINGNLYAQSSDIVLTSNIINPETNPLCFLKGTKILTDRGYFPIEELKIEDNVIIYGLIIDNSEVVLNEKIQTSPIRWIGKFVSSKHDASTLPICFKAGSLGENLPENDLFVSPGHRMILDGKMHVAKDLVNGETIVQEDMNGTIEYYHFELDCHSVIMAEGVLTETFFEFDNSKLGFQ</sequence>
<dbReference type="AlphaFoldDB" id="A0A6C0BA72"/>
<dbReference type="EMBL" id="MN739106">
    <property type="protein sequence ID" value="QHS89155.1"/>
    <property type="molecule type" value="Genomic_DNA"/>
</dbReference>
<accession>A0A6C0BA72</accession>
<dbReference type="Pfam" id="PF13403">
    <property type="entry name" value="Hint_2"/>
    <property type="match status" value="1"/>
</dbReference>